<evidence type="ECO:0000313" key="3">
    <source>
        <dbReference type="Proteomes" id="UP000502665"/>
    </source>
</evidence>
<evidence type="ECO:0000313" key="2">
    <source>
        <dbReference type="EMBL" id="QJT04371.1"/>
    </source>
</evidence>
<reference evidence="2" key="1">
    <citation type="submission" date="2020-03" db="EMBL/GenBank/DDBJ databases">
        <title>Molecular networking-based the target discovery of potent antiproliferative macrolactams: 5/6/7/16 polycyclic ansamycins and glycosylated trienomycin from Streptomyces cacaoi subsp. asoensis.</title>
        <authorList>
            <person name="Liu L.-L."/>
        </authorList>
    </citation>
    <scope>NUCLEOTIDE SEQUENCE [LARGE SCALE GENOMIC DNA]</scope>
    <source>
        <strain evidence="2">H2S5</strain>
    </source>
</reference>
<dbReference type="RefSeq" id="WP_171399713.1">
    <property type="nucleotide sequence ID" value="NZ_CP049838.1"/>
</dbReference>
<dbReference type="Proteomes" id="UP000502665">
    <property type="component" value="Chromosome"/>
</dbReference>
<evidence type="ECO:0000256" key="1">
    <source>
        <dbReference type="SAM" id="Phobius"/>
    </source>
</evidence>
<name>A0A6M4WXM6_9ACTN</name>
<proteinExistence type="predicted"/>
<gene>
    <name evidence="2" type="ORF">G9272_32150</name>
</gene>
<organism evidence="2 3">
    <name type="scientific">Streptomyces asoensis</name>
    <dbReference type="NCBI Taxonomy" id="249586"/>
    <lineage>
        <taxon>Bacteria</taxon>
        <taxon>Bacillati</taxon>
        <taxon>Actinomycetota</taxon>
        <taxon>Actinomycetes</taxon>
        <taxon>Kitasatosporales</taxon>
        <taxon>Streptomycetaceae</taxon>
        <taxon>Streptomyces</taxon>
    </lineage>
</organism>
<keyword evidence="3" id="KW-1185">Reference proteome</keyword>
<dbReference type="AlphaFoldDB" id="A0A6M4WXM6"/>
<dbReference type="EMBL" id="CP049838">
    <property type="protein sequence ID" value="QJT04371.1"/>
    <property type="molecule type" value="Genomic_DNA"/>
</dbReference>
<keyword evidence="1" id="KW-0472">Membrane</keyword>
<protein>
    <submittedName>
        <fullName evidence="2">Uncharacterized protein</fullName>
    </submittedName>
</protein>
<keyword evidence="1" id="KW-1133">Transmembrane helix</keyword>
<feature type="transmembrane region" description="Helical" evidence="1">
    <location>
        <begin position="27"/>
        <end position="58"/>
    </location>
</feature>
<keyword evidence="1" id="KW-0812">Transmembrane</keyword>
<accession>A0A6M4WXM6</accession>
<sequence length="206" mass="21905">MSTEEAGGTDPEEAGEPGGMSERTAKAVLVLLGAVWGIVAVWPEIAYVIVGIIGTCVWQKTRGWIRDRRDPDEGAAVEREQPDVGAALRRLIGDDKGVLLTRLRDDLKLSDTKVVKALLEEAGIPWKASRTREGNGPAVRKEAIPAAPSPSPADPHGVGCCCRSGDNDNGNNGGGEEGGKGVRVQRTNGGLIIYDLSDEHRHQPVK</sequence>